<dbReference type="EMBL" id="LR797194">
    <property type="protein sequence ID" value="CAB4193014.1"/>
    <property type="molecule type" value="Genomic_DNA"/>
</dbReference>
<evidence type="ECO:0000313" key="4">
    <source>
        <dbReference type="EMBL" id="CAB4193014.1"/>
    </source>
</evidence>
<evidence type="ECO:0000313" key="2">
    <source>
        <dbReference type="EMBL" id="CAB4174698.1"/>
    </source>
</evidence>
<dbReference type="EMBL" id="LR797079">
    <property type="protein sequence ID" value="CAB4185044.1"/>
    <property type="molecule type" value="Genomic_DNA"/>
</dbReference>
<keyword evidence="1" id="KW-0175">Coiled coil</keyword>
<name>A0A6J5PZX3_9CAUD</name>
<evidence type="ECO:0000313" key="6">
    <source>
        <dbReference type="EMBL" id="CAB5230514.1"/>
    </source>
</evidence>
<gene>
    <name evidence="3" type="ORF">UFOVP1123_1</name>
    <name evidence="4" type="ORF">UFOVP1239_8</name>
    <name evidence="5" type="ORF">UFOVP1484_5</name>
    <name evidence="6" type="ORF">UFOVP1577_11</name>
    <name evidence="2" type="ORF">UFOVP961_73</name>
</gene>
<accession>A0A6J5PZX3</accession>
<evidence type="ECO:0000256" key="1">
    <source>
        <dbReference type="SAM" id="Coils"/>
    </source>
</evidence>
<feature type="coiled-coil region" evidence="1">
    <location>
        <begin position="36"/>
        <end position="77"/>
    </location>
</feature>
<evidence type="ECO:0000313" key="3">
    <source>
        <dbReference type="EMBL" id="CAB4185044.1"/>
    </source>
</evidence>
<sequence>MDIVTALISGSLEYKEDGTQINHPPTALALRAGNIIKTLEAQNQNNQMMIQQLQIRENSHLEDIQQLQQLLKECNEKVKEPVSIPTP</sequence>
<organism evidence="2">
    <name type="scientific">uncultured Caudovirales phage</name>
    <dbReference type="NCBI Taxonomy" id="2100421"/>
    <lineage>
        <taxon>Viruses</taxon>
        <taxon>Duplodnaviria</taxon>
        <taxon>Heunggongvirae</taxon>
        <taxon>Uroviricota</taxon>
        <taxon>Caudoviricetes</taxon>
        <taxon>Peduoviridae</taxon>
        <taxon>Maltschvirus</taxon>
        <taxon>Maltschvirus maltsch</taxon>
    </lineage>
</organism>
<evidence type="ECO:0000313" key="5">
    <source>
        <dbReference type="EMBL" id="CAB4215761.1"/>
    </source>
</evidence>
<proteinExistence type="predicted"/>
<dbReference type="EMBL" id="LR796912">
    <property type="protein sequence ID" value="CAB4174698.1"/>
    <property type="molecule type" value="Genomic_DNA"/>
</dbReference>
<reference evidence="2" key="1">
    <citation type="submission" date="2020-05" db="EMBL/GenBank/DDBJ databases">
        <authorList>
            <person name="Chiriac C."/>
            <person name="Salcher M."/>
            <person name="Ghai R."/>
            <person name="Kavagutti S V."/>
        </authorList>
    </citation>
    <scope>NUCLEOTIDE SEQUENCE</scope>
</reference>
<protein>
    <submittedName>
        <fullName evidence="2">Uncharacterized protein</fullName>
    </submittedName>
</protein>
<dbReference type="EMBL" id="LR797435">
    <property type="protein sequence ID" value="CAB4215761.1"/>
    <property type="molecule type" value="Genomic_DNA"/>
</dbReference>
<dbReference type="EMBL" id="LR798422">
    <property type="protein sequence ID" value="CAB5230514.1"/>
    <property type="molecule type" value="Genomic_DNA"/>
</dbReference>